<dbReference type="EMBL" id="CAJVCE010000016">
    <property type="protein sequence ID" value="CAG7651347.1"/>
    <property type="molecule type" value="Genomic_DNA"/>
</dbReference>
<accession>A0ABN7TQG4</accession>
<dbReference type="PANTHER" id="PTHR43155">
    <property type="entry name" value="CYCLIC DI-GMP PHOSPHODIESTERASE PA4108-RELATED"/>
    <property type="match status" value="1"/>
</dbReference>
<reference evidence="2 3" key="1">
    <citation type="submission" date="2021-06" db="EMBL/GenBank/DDBJ databases">
        <authorList>
            <person name="Criscuolo A."/>
        </authorList>
    </citation>
    <scope>NUCLEOTIDE SEQUENCE [LARGE SCALE GENOMIC DNA]</scope>
    <source>
        <strain evidence="3">CIP 111802</strain>
    </source>
</reference>
<dbReference type="PROSITE" id="PS51832">
    <property type="entry name" value="HD_GYP"/>
    <property type="match status" value="1"/>
</dbReference>
<sequence>MPDYLILERLRKHHAETYYHSLRVSQLCFQVALRVGMEHDQCITALRSGSLHDVGKLKIPNQILSKQGKLTECEYQFLQKHVEYGVQLLIDNGYGQNIISAVEGHHEREDGYGYPKRMIPDDALSRIVAVCDVYDAMTEKRSYKKSLPKEFVLEQMEKGKIGAFYLPYVEALKYTVMSVSKASSV</sequence>
<organism evidence="2 3">
    <name type="scientific">Paenibacillus allorhizosphaerae</name>
    <dbReference type="NCBI Taxonomy" id="2849866"/>
    <lineage>
        <taxon>Bacteria</taxon>
        <taxon>Bacillati</taxon>
        <taxon>Bacillota</taxon>
        <taxon>Bacilli</taxon>
        <taxon>Bacillales</taxon>
        <taxon>Paenibacillaceae</taxon>
        <taxon>Paenibacillus</taxon>
    </lineage>
</organism>
<dbReference type="GO" id="GO:0016787">
    <property type="term" value="F:hydrolase activity"/>
    <property type="evidence" value="ECO:0007669"/>
    <property type="project" value="UniProtKB-KW"/>
</dbReference>
<evidence type="ECO:0000313" key="3">
    <source>
        <dbReference type="Proteomes" id="UP000730618"/>
    </source>
</evidence>
<name>A0ABN7TQG4_9BACL</name>
<keyword evidence="2" id="KW-0378">Hydrolase</keyword>
<keyword evidence="3" id="KW-1185">Reference proteome</keyword>
<dbReference type="CDD" id="cd00077">
    <property type="entry name" value="HDc"/>
    <property type="match status" value="1"/>
</dbReference>
<dbReference type="Proteomes" id="UP000730618">
    <property type="component" value="Unassembled WGS sequence"/>
</dbReference>
<dbReference type="EC" id="3.1.4.-" evidence="2"/>
<comment type="caution">
    <text evidence="2">The sequence shown here is derived from an EMBL/GenBank/DDBJ whole genome shotgun (WGS) entry which is preliminary data.</text>
</comment>
<dbReference type="InterPro" id="IPR037522">
    <property type="entry name" value="HD_GYP_dom"/>
</dbReference>
<evidence type="ECO:0000259" key="1">
    <source>
        <dbReference type="PROSITE" id="PS51832"/>
    </source>
</evidence>
<feature type="domain" description="HD-GYP" evidence="1">
    <location>
        <begin position="1"/>
        <end position="185"/>
    </location>
</feature>
<dbReference type="Pfam" id="PF13487">
    <property type="entry name" value="HD_5"/>
    <property type="match status" value="1"/>
</dbReference>
<proteinExistence type="predicted"/>
<evidence type="ECO:0000313" key="2">
    <source>
        <dbReference type="EMBL" id="CAG7651347.1"/>
    </source>
</evidence>
<gene>
    <name evidence="2" type="ORF">PAECIP111802_04940</name>
</gene>
<dbReference type="SMART" id="SM00471">
    <property type="entry name" value="HDc"/>
    <property type="match status" value="1"/>
</dbReference>
<dbReference type="InterPro" id="IPR006675">
    <property type="entry name" value="HDIG_dom"/>
</dbReference>
<dbReference type="PANTHER" id="PTHR43155:SF2">
    <property type="entry name" value="CYCLIC DI-GMP PHOSPHODIESTERASE PA4108"/>
    <property type="match status" value="1"/>
</dbReference>
<dbReference type="NCBIfam" id="TIGR00277">
    <property type="entry name" value="HDIG"/>
    <property type="match status" value="1"/>
</dbReference>
<dbReference type="RefSeq" id="WP_218101195.1">
    <property type="nucleotide sequence ID" value="NZ_CAJVCE010000016.1"/>
</dbReference>
<protein>
    <submittedName>
        <fullName evidence="2">3'3'-cGAMP-specific phosphodiesterase 2</fullName>
        <ecNumber evidence="2">3.1.4.-</ecNumber>
    </submittedName>
</protein>
<dbReference type="InterPro" id="IPR003607">
    <property type="entry name" value="HD/PDEase_dom"/>
</dbReference>